<feature type="domain" description="General stress protein 17M-like" evidence="1">
    <location>
        <begin position="4"/>
        <end position="99"/>
    </location>
</feature>
<evidence type="ECO:0000313" key="2">
    <source>
        <dbReference type="EMBL" id="MCU6796934.1"/>
    </source>
</evidence>
<dbReference type="RefSeq" id="WP_262687757.1">
    <property type="nucleotide sequence ID" value="NZ_JAOQIO010000110.1"/>
</dbReference>
<comment type="caution">
    <text evidence="2">The sequence shown here is derived from an EMBL/GenBank/DDBJ whole genome shotgun (WGS) entry which is preliminary data.</text>
</comment>
<name>A0ABT2UQL7_9BACL</name>
<protein>
    <submittedName>
        <fullName evidence="2">General stress protein</fullName>
    </submittedName>
</protein>
<evidence type="ECO:0000313" key="3">
    <source>
        <dbReference type="Proteomes" id="UP001652445"/>
    </source>
</evidence>
<reference evidence="2 3" key="1">
    <citation type="submission" date="2022-09" db="EMBL/GenBank/DDBJ databases">
        <authorList>
            <person name="Han X.L."/>
            <person name="Wang Q."/>
            <person name="Lu T."/>
        </authorList>
    </citation>
    <scope>NUCLEOTIDE SEQUENCE [LARGE SCALE GENOMIC DNA]</scope>
    <source>
        <strain evidence="2 3">WQ 127069</strain>
    </source>
</reference>
<proteinExistence type="predicted"/>
<sequence length="147" mass="17015">MNNKVKLVTHEEQAIMEIRAFQREGYTLEEIYVIAHDDGTTDGLSKLMSTNKAGMHEQGLANTFTNLFRSRGDQLRVKMHSLGLSKEEADRYEQELDKGKIMVMAWNDDADLDGLETDWTSLRREDTAVAERTRIYTTERTRTRGIW</sequence>
<dbReference type="EMBL" id="JAOQIO010000110">
    <property type="protein sequence ID" value="MCU6796934.1"/>
    <property type="molecule type" value="Genomic_DNA"/>
</dbReference>
<evidence type="ECO:0000259" key="1">
    <source>
        <dbReference type="Pfam" id="PF11181"/>
    </source>
</evidence>
<accession>A0ABT2UQL7</accession>
<gene>
    <name evidence="2" type="ORF">OB236_32885</name>
</gene>
<keyword evidence="3" id="KW-1185">Reference proteome</keyword>
<dbReference type="Pfam" id="PF11181">
    <property type="entry name" value="YflT"/>
    <property type="match status" value="1"/>
</dbReference>
<organism evidence="2 3">
    <name type="scientific">Paenibacillus baimaensis</name>
    <dbReference type="NCBI Taxonomy" id="2982185"/>
    <lineage>
        <taxon>Bacteria</taxon>
        <taxon>Bacillati</taxon>
        <taxon>Bacillota</taxon>
        <taxon>Bacilli</taxon>
        <taxon>Bacillales</taxon>
        <taxon>Paenibacillaceae</taxon>
        <taxon>Paenibacillus</taxon>
    </lineage>
</organism>
<dbReference type="Proteomes" id="UP001652445">
    <property type="component" value="Unassembled WGS sequence"/>
</dbReference>
<dbReference type="InterPro" id="IPR025889">
    <property type="entry name" value="GSP17M-like_dom"/>
</dbReference>